<reference evidence="2 3" key="1">
    <citation type="journal article" date="2021" name="DNA Res.">
        <title>Genome analysis of Candida subhashii reveals its hybrid nature and dual mitochondrial genome conformations.</title>
        <authorList>
            <person name="Mixao V."/>
            <person name="Hegedusova E."/>
            <person name="Saus E."/>
            <person name="Pryszcz L.P."/>
            <person name="Cillingova A."/>
            <person name="Nosek J."/>
            <person name="Gabaldon T."/>
        </authorList>
    </citation>
    <scope>NUCLEOTIDE SEQUENCE [LARGE SCALE GENOMIC DNA]</scope>
    <source>
        <strain evidence="2 3">CBS 10753</strain>
    </source>
</reference>
<evidence type="ECO:0000313" key="2">
    <source>
        <dbReference type="EMBL" id="KAG7662231.1"/>
    </source>
</evidence>
<organism evidence="2 3">
    <name type="scientific">[Candida] subhashii</name>
    <dbReference type="NCBI Taxonomy" id="561895"/>
    <lineage>
        <taxon>Eukaryota</taxon>
        <taxon>Fungi</taxon>
        <taxon>Dikarya</taxon>
        <taxon>Ascomycota</taxon>
        <taxon>Saccharomycotina</taxon>
        <taxon>Pichiomycetes</taxon>
        <taxon>Debaryomycetaceae</taxon>
        <taxon>Spathaspora</taxon>
    </lineage>
</organism>
<dbReference type="RefSeq" id="XP_049262464.1">
    <property type="nucleotide sequence ID" value="XM_049408179.1"/>
</dbReference>
<dbReference type="GO" id="GO:0005634">
    <property type="term" value="C:nucleus"/>
    <property type="evidence" value="ECO:0007669"/>
    <property type="project" value="TreeGrafter"/>
</dbReference>
<accession>A0A8J5QJJ4</accession>
<dbReference type="EMBL" id="JAGSYN010000182">
    <property type="protein sequence ID" value="KAG7662231.1"/>
    <property type="molecule type" value="Genomic_DNA"/>
</dbReference>
<evidence type="ECO:0000313" key="3">
    <source>
        <dbReference type="Proteomes" id="UP000694255"/>
    </source>
</evidence>
<dbReference type="PANTHER" id="PTHR23389:SF3">
    <property type="entry name" value="CHROMOSOME TRANSMISSION FIDELITY PROTEIN 18 HOMOLOG"/>
    <property type="match status" value="1"/>
</dbReference>
<comment type="caution">
    <text evidence="2">The sequence shown here is derived from an EMBL/GenBank/DDBJ whole genome shotgun (WGS) entry which is preliminary data.</text>
</comment>
<dbReference type="InterPro" id="IPR003959">
    <property type="entry name" value="ATPase_AAA_core"/>
</dbReference>
<keyword evidence="3" id="KW-1185">Reference proteome</keyword>
<dbReference type="AlphaFoldDB" id="A0A8J5QJJ4"/>
<proteinExistence type="predicted"/>
<protein>
    <submittedName>
        <fullName evidence="2">CTF18</fullName>
    </submittedName>
</protein>
<name>A0A8J5QJJ4_9ASCO</name>
<dbReference type="GO" id="GO:0003677">
    <property type="term" value="F:DNA binding"/>
    <property type="evidence" value="ECO:0007669"/>
    <property type="project" value="TreeGrafter"/>
</dbReference>
<dbReference type="PANTHER" id="PTHR23389">
    <property type="entry name" value="CHROMOSOME TRANSMISSION FIDELITY FACTOR 18"/>
    <property type="match status" value="1"/>
</dbReference>
<gene>
    <name evidence="2" type="ORF">J8A68_004241</name>
</gene>
<dbReference type="GO" id="GO:0005524">
    <property type="term" value="F:ATP binding"/>
    <property type="evidence" value="ECO:0007669"/>
    <property type="project" value="InterPro"/>
</dbReference>
<feature type="domain" description="AAA+ ATPase" evidence="1">
    <location>
        <begin position="233"/>
        <end position="403"/>
    </location>
</feature>
<dbReference type="CDD" id="cd00009">
    <property type="entry name" value="AAA"/>
    <property type="match status" value="1"/>
</dbReference>
<dbReference type="GO" id="GO:0016887">
    <property type="term" value="F:ATP hydrolysis activity"/>
    <property type="evidence" value="ECO:0007669"/>
    <property type="project" value="InterPro"/>
</dbReference>
<dbReference type="GeneID" id="73471041"/>
<dbReference type="Proteomes" id="UP000694255">
    <property type="component" value="Unassembled WGS sequence"/>
</dbReference>
<dbReference type="Pfam" id="PF00004">
    <property type="entry name" value="AAA"/>
    <property type="match status" value="1"/>
</dbReference>
<dbReference type="SMART" id="SM00382">
    <property type="entry name" value="AAA"/>
    <property type="match status" value="1"/>
</dbReference>
<dbReference type="OrthoDB" id="2195431at2759"/>
<dbReference type="InterPro" id="IPR003593">
    <property type="entry name" value="AAA+_ATPase"/>
</dbReference>
<evidence type="ECO:0000259" key="1">
    <source>
        <dbReference type="SMART" id="SM00382"/>
    </source>
</evidence>
<sequence length="849" mass="95968">MTVACSLETCAMEVDSISLGDSSLFLQPPSKDDTTELNLQQSSLFNESSFDGNENDESELNLQSSLLFNNTAEQGPIDSTPESSETMQIDDLEYISPICLPMKEVRLLNDSTIKLQPRSVKRIKIDDTPLEGTYMDMDILFSGAKLLTKIKENKKKLDQETAEVSPETQLAACTAQQIWTEKYRPNSFIELCSAGNDGQYRHILHWLKKWSSVVFGGESNSNPEQVDALGRPHRKILLIHGPPGIGKTVITHILAKQMGYSIQELNASNSMDTLPQSGAYGSNNGSSALKLKIVNAMTSNTVVNASKKPSCLVIDEIDSLVNANDVVKILNELIQADQRATWKKLKRSVFDEGENKKPNKKKDILLNRPIICIANDIYSNSNGKFGINPMDKLRPICEIVQLRKPMSTKTISGKKLSGNGIKSIKDHLMWINQRENLGLDNQEVSEIVEICDGDIRACINHIQFNGRKMHTRFDDERTKVNGSSGRSSMDKQISWFGMVDQLFKRDGQMSKDENFMHLLERFMSGSGKSVVSNTSSFDKVMKGVFNKYLDVVHLQDDSLRGPCILSDWLGFYDQLGILQDNQYTTLVGLKVWSLFSEINPQRISQSLIPNAKNLEFESYEGLKHNRNVVKRVAENLPIQTQLSLGMNSEVVSTYFLPYLSKILSPSLSSKLKSNLNETEKIQVEKITELVKDFNLALENVKDTETGIATLRINPNWETITIFENEYAPFPVATMQKHIQFRRQSLFPLIVAEMERLDMIRKSKNTNKGTLKHSRADEELQHDIKSKKIKIENSVDFFKGKYQQVNSKLSTTRNSNDQEAFKPARIWVKYNEGFSNAVRKNIGWNDLWSL</sequence>